<dbReference type="AlphaFoldDB" id="A0AAW1UK96"/>
<comment type="caution">
    <text evidence="1">The sequence shown here is derived from an EMBL/GenBank/DDBJ whole genome shotgun (WGS) entry which is preliminary data.</text>
</comment>
<name>A0AAW1UK96_9CUCU</name>
<evidence type="ECO:0000313" key="2">
    <source>
        <dbReference type="Proteomes" id="UP001431783"/>
    </source>
</evidence>
<evidence type="ECO:0000313" key="1">
    <source>
        <dbReference type="EMBL" id="KAK9880517.1"/>
    </source>
</evidence>
<gene>
    <name evidence="1" type="ORF">WA026_011756</name>
</gene>
<protein>
    <submittedName>
        <fullName evidence="1">Uncharacterized protein</fullName>
    </submittedName>
</protein>
<keyword evidence="2" id="KW-1185">Reference proteome</keyword>
<dbReference type="Proteomes" id="UP001431783">
    <property type="component" value="Unassembled WGS sequence"/>
</dbReference>
<reference evidence="1 2" key="1">
    <citation type="submission" date="2023-03" db="EMBL/GenBank/DDBJ databases">
        <title>Genome insight into feeding habits of ladybird beetles.</title>
        <authorList>
            <person name="Li H.-S."/>
            <person name="Huang Y.-H."/>
            <person name="Pang H."/>
        </authorList>
    </citation>
    <scope>NUCLEOTIDE SEQUENCE [LARGE SCALE GENOMIC DNA]</scope>
    <source>
        <strain evidence="1">SYSU_2023b</strain>
        <tissue evidence="1">Whole body</tissue>
    </source>
</reference>
<proteinExistence type="predicted"/>
<sequence>MSDRTKRILSLAKENILEDTDNDNATSWKTTVYDEDTEWDPVSNWVIEVDPEVLKNEQMNHEQDEVNILSNVGRAISESDQVDILKATTCSSTQIRNGLSSFPDVNNIGQVSEMYSSCAKNFH</sequence>
<organism evidence="1 2">
    <name type="scientific">Henosepilachna vigintioctopunctata</name>
    <dbReference type="NCBI Taxonomy" id="420089"/>
    <lineage>
        <taxon>Eukaryota</taxon>
        <taxon>Metazoa</taxon>
        <taxon>Ecdysozoa</taxon>
        <taxon>Arthropoda</taxon>
        <taxon>Hexapoda</taxon>
        <taxon>Insecta</taxon>
        <taxon>Pterygota</taxon>
        <taxon>Neoptera</taxon>
        <taxon>Endopterygota</taxon>
        <taxon>Coleoptera</taxon>
        <taxon>Polyphaga</taxon>
        <taxon>Cucujiformia</taxon>
        <taxon>Coccinelloidea</taxon>
        <taxon>Coccinellidae</taxon>
        <taxon>Epilachninae</taxon>
        <taxon>Epilachnini</taxon>
        <taxon>Henosepilachna</taxon>
    </lineage>
</organism>
<dbReference type="EMBL" id="JARQZJ010000065">
    <property type="protein sequence ID" value="KAK9880517.1"/>
    <property type="molecule type" value="Genomic_DNA"/>
</dbReference>
<accession>A0AAW1UK96</accession>